<sequence length="346" mass="40382">MDTRFICNKEIESQRLLNVYWSLGHNIYSEHGFFVLPYKVPKNTHVIYLPPLKRVKDVKNIVEILSLHDRINIPTENQELIKLAGKIEIKINSNEKINKENITSVEKEWKNIEGAFEDYFVSLFPQFRKSQLKLNIYWTQYGSLMSYNRPLVQGLLNQATIFLRDDMGVPQIVEGFLSSMLSQRFEEREMSWLQRETVVDFLGLDTNLKHLIQNFSPTVLYDKNQSTGLDAKIINDSAKYLRSLDLEYQTLISVKNEIVYVHGKPSKIPFGGIERKFLELLINKPSEPVSYFDIADQIWPNNEDSFSLWALSQLAYKIKNKLRKNNLNPEIIRNVRGIGYIFVPQS</sequence>
<dbReference type="GO" id="GO:0003677">
    <property type="term" value="F:DNA binding"/>
    <property type="evidence" value="ECO:0007669"/>
    <property type="project" value="UniProtKB-UniRule"/>
</dbReference>
<dbReference type="GO" id="GO:0000160">
    <property type="term" value="P:phosphorelay signal transduction system"/>
    <property type="evidence" value="ECO:0007669"/>
    <property type="project" value="InterPro"/>
</dbReference>
<protein>
    <recommendedName>
        <fullName evidence="3">OmpR/PhoB-type domain-containing protein</fullName>
    </recommendedName>
</protein>
<evidence type="ECO:0000313" key="5">
    <source>
        <dbReference type="Proteomes" id="UP000229753"/>
    </source>
</evidence>
<dbReference type="Gene3D" id="1.10.10.10">
    <property type="entry name" value="Winged helix-like DNA-binding domain superfamily/Winged helix DNA-binding domain"/>
    <property type="match status" value="1"/>
</dbReference>
<dbReference type="AlphaFoldDB" id="A0A2M7TJC3"/>
<evidence type="ECO:0000313" key="4">
    <source>
        <dbReference type="EMBL" id="PIZ46639.1"/>
    </source>
</evidence>
<dbReference type="GO" id="GO:0006355">
    <property type="term" value="P:regulation of DNA-templated transcription"/>
    <property type="evidence" value="ECO:0007669"/>
    <property type="project" value="InterPro"/>
</dbReference>
<gene>
    <name evidence="4" type="ORF">COY29_06325</name>
</gene>
<name>A0A2M7TJC3_9BACT</name>
<evidence type="ECO:0000256" key="2">
    <source>
        <dbReference type="PROSITE-ProRule" id="PRU01091"/>
    </source>
</evidence>
<dbReference type="Pfam" id="PF00486">
    <property type="entry name" value="Trans_reg_C"/>
    <property type="match status" value="1"/>
</dbReference>
<evidence type="ECO:0000259" key="3">
    <source>
        <dbReference type="PROSITE" id="PS51755"/>
    </source>
</evidence>
<dbReference type="SMART" id="SM00862">
    <property type="entry name" value="Trans_reg_C"/>
    <property type="match status" value="1"/>
</dbReference>
<evidence type="ECO:0000256" key="1">
    <source>
        <dbReference type="ARBA" id="ARBA00023125"/>
    </source>
</evidence>
<feature type="DNA-binding region" description="OmpR/PhoB-type" evidence="2">
    <location>
        <begin position="241"/>
        <end position="344"/>
    </location>
</feature>
<dbReference type="SUPFAM" id="SSF46894">
    <property type="entry name" value="C-terminal effector domain of the bipartite response regulators"/>
    <property type="match status" value="1"/>
</dbReference>
<feature type="domain" description="OmpR/PhoB-type" evidence="3">
    <location>
        <begin position="241"/>
        <end position="344"/>
    </location>
</feature>
<dbReference type="Proteomes" id="UP000229753">
    <property type="component" value="Unassembled WGS sequence"/>
</dbReference>
<dbReference type="PROSITE" id="PS51755">
    <property type="entry name" value="OMPR_PHOB"/>
    <property type="match status" value="1"/>
</dbReference>
<dbReference type="InterPro" id="IPR036388">
    <property type="entry name" value="WH-like_DNA-bd_sf"/>
</dbReference>
<proteinExistence type="predicted"/>
<dbReference type="EMBL" id="PFNO01000213">
    <property type="protein sequence ID" value="PIZ46639.1"/>
    <property type="molecule type" value="Genomic_DNA"/>
</dbReference>
<keyword evidence="1 2" id="KW-0238">DNA-binding</keyword>
<accession>A0A2M7TJC3</accession>
<reference evidence="5" key="1">
    <citation type="submission" date="2017-09" db="EMBL/GenBank/DDBJ databases">
        <title>Depth-based differentiation of microbial function through sediment-hosted aquifers and enrichment of novel symbionts in the deep terrestrial subsurface.</title>
        <authorList>
            <person name="Probst A.J."/>
            <person name="Ladd B."/>
            <person name="Jarett J.K."/>
            <person name="Geller-Mcgrath D.E."/>
            <person name="Sieber C.M.K."/>
            <person name="Emerson J.B."/>
            <person name="Anantharaman K."/>
            <person name="Thomas B.C."/>
            <person name="Malmstrom R."/>
            <person name="Stieglmeier M."/>
            <person name="Klingl A."/>
            <person name="Woyke T."/>
            <person name="Ryan C.M."/>
            <person name="Banfield J.F."/>
        </authorList>
    </citation>
    <scope>NUCLEOTIDE SEQUENCE [LARGE SCALE GENOMIC DNA]</scope>
</reference>
<comment type="caution">
    <text evidence="4">The sequence shown here is derived from an EMBL/GenBank/DDBJ whole genome shotgun (WGS) entry which is preliminary data.</text>
</comment>
<dbReference type="InterPro" id="IPR001867">
    <property type="entry name" value="OmpR/PhoB-type_DNA-bd"/>
</dbReference>
<organism evidence="4 5">
    <name type="scientific">Candidatus Woesebacteria bacterium CG_4_10_14_0_2_um_filter_39_14</name>
    <dbReference type="NCBI Taxonomy" id="1975054"/>
    <lineage>
        <taxon>Bacteria</taxon>
        <taxon>Candidatus Woeseibacteriota</taxon>
    </lineage>
</organism>
<dbReference type="InterPro" id="IPR016032">
    <property type="entry name" value="Sig_transdc_resp-reg_C-effctor"/>
</dbReference>